<dbReference type="OrthoDB" id="8223265at2"/>
<evidence type="ECO:0000313" key="1">
    <source>
        <dbReference type="EMBL" id="MTH33063.1"/>
    </source>
</evidence>
<name>A0A844H0R4_9RHOB</name>
<organism evidence="1 2">
    <name type="scientific">Paracoccus limosus</name>
    <dbReference type="NCBI Taxonomy" id="913252"/>
    <lineage>
        <taxon>Bacteria</taxon>
        <taxon>Pseudomonadati</taxon>
        <taxon>Pseudomonadota</taxon>
        <taxon>Alphaproteobacteria</taxon>
        <taxon>Rhodobacterales</taxon>
        <taxon>Paracoccaceae</taxon>
        <taxon>Paracoccus</taxon>
    </lineage>
</organism>
<dbReference type="AlphaFoldDB" id="A0A844H0R4"/>
<proteinExistence type="predicted"/>
<dbReference type="Proteomes" id="UP000442533">
    <property type="component" value="Unassembled WGS sequence"/>
</dbReference>
<protein>
    <recommendedName>
        <fullName evidence="3">DNA transfer protein</fullName>
    </recommendedName>
</protein>
<sequence>MPITAIAAVGSALIGASASKRAARSQERSAEAAAAVQKEIYDDTSKKFAPYLSAGNLGLEAYMSEMGLGPAPTIGGKPYGGFTETPGYQFQLQQGQDSINALAGAKGGLHSGATLKALSGYNQGLASQEYGNYLNRLSGLTNMGTSAAANQASAGQAYATNAGNALMAGGQAAAAGAINGANAITGGINNALGAWQYQRGLGGSDPLAGSLRQAGVSGVQNAGWW</sequence>
<gene>
    <name evidence="1" type="ORF">GL279_00425</name>
</gene>
<keyword evidence="2" id="KW-1185">Reference proteome</keyword>
<accession>A0A844H0R4</accession>
<reference evidence="1 2" key="1">
    <citation type="submission" date="2019-11" db="EMBL/GenBank/DDBJ databases">
        <authorList>
            <person name="Dong K."/>
        </authorList>
    </citation>
    <scope>NUCLEOTIDE SEQUENCE [LARGE SCALE GENOMIC DNA]</scope>
    <source>
        <strain evidence="1 2">JCM 17370</strain>
    </source>
</reference>
<evidence type="ECO:0000313" key="2">
    <source>
        <dbReference type="Proteomes" id="UP000442533"/>
    </source>
</evidence>
<comment type="caution">
    <text evidence="1">The sequence shown here is derived from an EMBL/GenBank/DDBJ whole genome shotgun (WGS) entry which is preliminary data.</text>
</comment>
<dbReference type="EMBL" id="WMIF01000001">
    <property type="protein sequence ID" value="MTH33063.1"/>
    <property type="molecule type" value="Genomic_DNA"/>
</dbReference>
<dbReference type="RefSeq" id="WP_155062631.1">
    <property type="nucleotide sequence ID" value="NZ_WMIF01000001.1"/>
</dbReference>
<evidence type="ECO:0008006" key="3">
    <source>
        <dbReference type="Google" id="ProtNLM"/>
    </source>
</evidence>